<evidence type="ECO:0000313" key="3">
    <source>
        <dbReference type="Proteomes" id="UP000269945"/>
    </source>
</evidence>
<organism evidence="2 3">
    <name type="scientific">Gulo gulo</name>
    <name type="common">Wolverine</name>
    <name type="synonym">Gluton</name>
    <dbReference type="NCBI Taxonomy" id="48420"/>
    <lineage>
        <taxon>Eukaryota</taxon>
        <taxon>Metazoa</taxon>
        <taxon>Chordata</taxon>
        <taxon>Craniata</taxon>
        <taxon>Vertebrata</taxon>
        <taxon>Euteleostomi</taxon>
        <taxon>Mammalia</taxon>
        <taxon>Eutheria</taxon>
        <taxon>Laurasiatheria</taxon>
        <taxon>Carnivora</taxon>
        <taxon>Caniformia</taxon>
        <taxon>Musteloidea</taxon>
        <taxon>Mustelidae</taxon>
        <taxon>Guloninae</taxon>
        <taxon>Gulo</taxon>
    </lineage>
</organism>
<protein>
    <submittedName>
        <fullName evidence="2">Uncharacterized protein</fullName>
    </submittedName>
</protein>
<dbReference type="AlphaFoldDB" id="A0A9X9LX33"/>
<feature type="region of interest" description="Disordered" evidence="1">
    <location>
        <begin position="1"/>
        <end position="50"/>
    </location>
</feature>
<evidence type="ECO:0000256" key="1">
    <source>
        <dbReference type="SAM" id="MobiDB-lite"/>
    </source>
</evidence>
<accession>A0A9X9LX33</accession>
<gene>
    <name evidence="2" type="ORF">BN2614_LOCUS1</name>
</gene>
<feature type="compositionally biased region" description="Low complexity" evidence="1">
    <location>
        <begin position="15"/>
        <end position="29"/>
    </location>
</feature>
<comment type="caution">
    <text evidence="2">The sequence shown here is derived from an EMBL/GenBank/DDBJ whole genome shotgun (WGS) entry which is preliminary data.</text>
</comment>
<dbReference type="EMBL" id="CYRY02025887">
    <property type="protein sequence ID" value="VCW98533.1"/>
    <property type="molecule type" value="Genomic_DNA"/>
</dbReference>
<keyword evidence="3" id="KW-1185">Reference proteome</keyword>
<proteinExistence type="predicted"/>
<name>A0A9X9LX33_GULGU</name>
<sequence>MTAARLQARPREAQRLSGPRRPLRAGRPAWDGGSGHMPSSPCAGRPAFGR</sequence>
<dbReference type="Proteomes" id="UP000269945">
    <property type="component" value="Unassembled WGS sequence"/>
</dbReference>
<reference evidence="2 3" key="1">
    <citation type="submission" date="2018-10" db="EMBL/GenBank/DDBJ databases">
        <authorList>
            <person name="Ekblom R."/>
            <person name="Jareborg N."/>
        </authorList>
    </citation>
    <scope>NUCLEOTIDE SEQUENCE [LARGE SCALE GENOMIC DNA]</scope>
    <source>
        <tissue evidence="2">Muscle</tissue>
    </source>
</reference>
<evidence type="ECO:0000313" key="2">
    <source>
        <dbReference type="EMBL" id="VCW98533.1"/>
    </source>
</evidence>